<protein>
    <submittedName>
        <fullName evidence="1">Protein cwh43</fullName>
    </submittedName>
</protein>
<dbReference type="Proteomes" id="UP001140066">
    <property type="component" value="Unassembled WGS sequence"/>
</dbReference>
<accession>A0ACC1KBQ4</accession>
<sequence>MPTVFFYGSHDWVGQAGGEEIVRRIGGRVATRIYVVPNATHNFHIDNPEILLMHATRHFVADAYLAFVFWTVLTSLGLCIWYVPLLHMGISGYEVALFADMAPVLLGIPALRRLLRRHRGISAALSLAGIAAYAAARPERRLLGVAVGTAGAMLALASALYEDRVAGSGRLDRAIQAWEAGLLLSVALRMFFQTNNPVWPTMNAANGGWNKTGVALALLALADVVTRRSDEQAEARAAKRADLPASASAQRRAAWMPAGLGFGALLFALHSLYSDSAIVGRWAWDGYPATGPAPVPWGGLVLTALAAGFSAGHRVELATGMLWWGVASAGACALTLVPGWAGFAGGLVLAAYVASVARSILHAVARSPPGRTFLVGVMWYNVLVLAHVWVVAYEFVPGGPLLRERTWVVMLATMLTLYAGVRAARASLVARPAGARRTAVVPAGPRSDRRRARALGWTAVVLGWGAMALRLPAATRTPVPFHAPERLITAAIWTVHFDLDNDMWLAENRIIDAVRDLQPDVMGFLESDTERIIMGQRDWTQRVSEELGYYVDYGPSPRKHTWGCAMISKFPIVNSTHHLLPSPVGELACAIHATLDVHGRPVDVIISHNGQEENPLDRRLQTTELARIMRESQNPFIFTGYVVTKPHAENYKILYDQGRIHDIDPTDSDRWCQYIGYRGLKRVGYARVSRGTITDTEIQVGKFAVPLPGEDISAWKPSYKRVDEAHYAPEYHFPKVFRGKGVRGHFYHVFKEPRYFD</sequence>
<evidence type="ECO:0000313" key="1">
    <source>
        <dbReference type="EMBL" id="KAJ2783014.1"/>
    </source>
</evidence>
<proteinExistence type="predicted"/>
<keyword evidence="2" id="KW-1185">Reference proteome</keyword>
<comment type="caution">
    <text evidence="1">The sequence shown here is derived from an EMBL/GenBank/DDBJ whole genome shotgun (WGS) entry which is preliminary data.</text>
</comment>
<name>A0ACC1KBQ4_9FUNG</name>
<organism evidence="1 2">
    <name type="scientific">Coemansia linderi</name>
    <dbReference type="NCBI Taxonomy" id="2663919"/>
    <lineage>
        <taxon>Eukaryota</taxon>
        <taxon>Fungi</taxon>
        <taxon>Fungi incertae sedis</taxon>
        <taxon>Zoopagomycota</taxon>
        <taxon>Kickxellomycotina</taxon>
        <taxon>Kickxellomycetes</taxon>
        <taxon>Kickxellales</taxon>
        <taxon>Kickxellaceae</taxon>
        <taxon>Coemansia</taxon>
    </lineage>
</organism>
<reference evidence="1" key="1">
    <citation type="submission" date="2022-07" db="EMBL/GenBank/DDBJ databases">
        <title>Phylogenomic reconstructions and comparative analyses of Kickxellomycotina fungi.</title>
        <authorList>
            <person name="Reynolds N.K."/>
            <person name="Stajich J.E."/>
            <person name="Barry K."/>
            <person name="Grigoriev I.V."/>
            <person name="Crous P."/>
            <person name="Smith M.E."/>
        </authorList>
    </citation>
    <scope>NUCLEOTIDE SEQUENCE</scope>
    <source>
        <strain evidence="1">BCRC 34191</strain>
    </source>
</reference>
<dbReference type="EMBL" id="JANBUK010001280">
    <property type="protein sequence ID" value="KAJ2783014.1"/>
    <property type="molecule type" value="Genomic_DNA"/>
</dbReference>
<gene>
    <name evidence="1" type="primary">CWH43_1</name>
    <name evidence="1" type="ORF">GGI18_003559</name>
</gene>
<evidence type="ECO:0000313" key="2">
    <source>
        <dbReference type="Proteomes" id="UP001140066"/>
    </source>
</evidence>